<evidence type="ECO:0000313" key="3">
    <source>
        <dbReference type="Proteomes" id="UP000593966"/>
    </source>
</evidence>
<name>A0A7S6VY37_9GAMM</name>
<gene>
    <name evidence="2" type="ORF">G0028_14540</name>
</gene>
<dbReference type="InterPro" id="IPR001826">
    <property type="entry name" value="RHS"/>
</dbReference>
<keyword evidence="3" id="KW-1185">Reference proteome</keyword>
<protein>
    <recommendedName>
        <fullName evidence="1">RHS protein conserved region domain-containing protein</fullName>
    </recommendedName>
</protein>
<accession>A0A7S6VY37</accession>
<dbReference type="EMBL" id="CP048659">
    <property type="protein sequence ID" value="QOW47004.1"/>
    <property type="molecule type" value="Genomic_DNA"/>
</dbReference>
<dbReference type="AlphaFoldDB" id="A0A7S6VY37"/>
<dbReference type="RefSeq" id="WP_218946381.1">
    <property type="nucleotide sequence ID" value="NZ_CP048659.1"/>
</dbReference>
<sequence>MGYDYDKDPLWYTEQKANAFDRVWFYHCDHLGTPQEMSDQTGAIV</sequence>
<feature type="domain" description="RHS protein conserved region" evidence="1">
    <location>
        <begin position="23"/>
        <end position="45"/>
    </location>
</feature>
<organism evidence="2 3">
    <name type="scientific">Acinetobacter piscicola</name>
    <dbReference type="NCBI Taxonomy" id="2006115"/>
    <lineage>
        <taxon>Bacteria</taxon>
        <taxon>Pseudomonadati</taxon>
        <taxon>Pseudomonadota</taxon>
        <taxon>Gammaproteobacteria</taxon>
        <taxon>Moraxellales</taxon>
        <taxon>Moraxellaceae</taxon>
        <taxon>Acinetobacter</taxon>
    </lineage>
</organism>
<evidence type="ECO:0000313" key="2">
    <source>
        <dbReference type="EMBL" id="QOW47004.1"/>
    </source>
</evidence>
<dbReference type="Proteomes" id="UP000593966">
    <property type="component" value="Chromosome"/>
</dbReference>
<dbReference type="Pfam" id="PF03527">
    <property type="entry name" value="RHS"/>
    <property type="match status" value="1"/>
</dbReference>
<reference evidence="2 3" key="1">
    <citation type="submission" date="2020-02" db="EMBL/GenBank/DDBJ databases">
        <title>Tigecycline-resistant Acinetobacter species from pigs and migratory birds.</title>
        <authorList>
            <person name="Chen C."/>
            <person name="Sun J."/>
            <person name="Liao X.-P."/>
            <person name="Liu Y.-H."/>
        </authorList>
    </citation>
    <scope>NUCLEOTIDE SEQUENCE [LARGE SCALE GENOMIC DNA]</scope>
    <source>
        <strain evidence="2 3">YH12207_T</strain>
    </source>
</reference>
<proteinExistence type="predicted"/>
<evidence type="ECO:0000259" key="1">
    <source>
        <dbReference type="Pfam" id="PF03527"/>
    </source>
</evidence>